<evidence type="ECO:0000313" key="2">
    <source>
        <dbReference type="Proteomes" id="UP000297540"/>
    </source>
</evidence>
<evidence type="ECO:0000313" key="1">
    <source>
        <dbReference type="EMBL" id="TFF37355.1"/>
    </source>
</evidence>
<dbReference type="EMBL" id="SOZE01000011">
    <property type="protein sequence ID" value="TFF37355.1"/>
    <property type="molecule type" value="Genomic_DNA"/>
</dbReference>
<proteinExistence type="predicted"/>
<keyword evidence="2" id="KW-1185">Reference proteome</keyword>
<organism evidence="1 2">
    <name type="scientific">Mucilaginibacter psychrotolerans</name>
    <dbReference type="NCBI Taxonomy" id="1524096"/>
    <lineage>
        <taxon>Bacteria</taxon>
        <taxon>Pseudomonadati</taxon>
        <taxon>Bacteroidota</taxon>
        <taxon>Sphingobacteriia</taxon>
        <taxon>Sphingobacteriales</taxon>
        <taxon>Sphingobacteriaceae</taxon>
        <taxon>Mucilaginibacter</taxon>
    </lineage>
</organism>
<protein>
    <submittedName>
        <fullName evidence="1">Uncharacterized protein</fullName>
    </submittedName>
</protein>
<accession>A0A4Y8SFE5</accession>
<dbReference type="RefSeq" id="WP_133231127.1">
    <property type="nucleotide sequence ID" value="NZ_SOZE01000011.1"/>
</dbReference>
<dbReference type="OrthoDB" id="101122at2"/>
<sequence length="1712" mass="170123">MILSNLRRLSIAFIVTLFIPFISFANVNITAATGGTGISADKSSGSPAAAFTTLGNIVLSSAVTTDFSSGSGLTIILTAPTNWQFLAGTGSVSVGGNISSASVVVTGTTATITYTCGAASLSNAITIIGLQVQATVKTTLSSTNITRTGGTGTIAGFATNAISGALSQVAGTFTKLQLLLPGETASPGSATGKTGTPTNPTAGTAITITVNSVDVNWNVVSSTDNIGITSTDANATLPANNTLSAGTRTFSITLKTAGSRTITATDITNGLITANTSPAVTVAVGTFTKLQLLLPGETAAPGTTTGKTGTPTNPTAGTAITVTVNSVDANWNVVSSTDNIGITSTDANATLPANNTLSAGTRTFSITLKTAGSKTITASDITNVGITANTSPAVTVAAGTFTKLQLLLPGETAAPGTATGKTGTPTNPTAGTAITVTVNSVDANWNVVSSTDNIGITSTDVNAALPANNTLSAGTRTFSITLKTVGSKTIMASDITNGAITANTSPSVTVVVGAFAKLQLLLPGETAAPGTATGKTGTPTNPTAGTAITVTVNSVDANWNVVSSTDNIGITSTDANATLPANNTLSAGTRTFSITLKTSGSRTITATDITNGVITANTSPAVTVAAGTITKLQLLLPGETAAPGTATGKTGTPTNPTAGTAITITVNSVDANWNVVSSTDNIGITCTDANAVLPANNILSAGTRTFSITLKTTGSRTITASDVTNVGITANTSPAVTVAAGTFVKLQLLLPGETAAPGTATGKTGTPTNPTAGTAITVTVNSVDANWNVVSSTDNIGITSTDANAALPANNTLSAGTRTFSITLKTVGSKTITASDITNGAITANTSPAVTVAVGAFTKLQLLMPGETAAAGTATGKTGTPTTALAGTAFNVTVNAVDANWNKVTTITQTVGITSNDPNAVVPANTALVAGTKTLAVTLKKVTATATVTATDITDGTKTANTSPSTTVVVGTFTKLQLLLPGETAAPGTATGKTGTPSARTAGTAFNVTVNAVDAAWNVVTTVTDVVAITSTDVNATLPANTALVAGTKSLSFTFKTSGTKTITTSDVTTPARTANTSPNTTVNTGTFTRLQLLLPGETAAPGTASGKTGTPTARTAGTAFNVTVNAVDANWNKVTTVTDVVQITSTDALGTMPANAALAAGTKTNFAVTLKTPGTKTITATDVTNAARTPNTSPSVTVNAGAFSKLLIVLPGETYAAGTATGKTGTAFNVTVYAVDAVFNNISSVTDVIKITSTDVNAVLPANAAAVAGSKTFSITLKTGGAKTITATDATNGLITASTSPSVTVAAGAYSQLQILLPGETAAPGTLTGATGTANPPARNTAFNITVNAVDAYYNKVTTVTNTVTITSSDATAVLPAAAALTAGTRVFSVNIKSVSTSPLPTITATQSAINKTVSVPVGVPATVATDYFRTASSGNWNDANNWQSSTNGTTNWQDATLTPTNSASGVEILTGHVITVTANVTVDQVIVDANAQVIVNSGITLTIAAGAGGTQFSVSGILNNAGTITTTGALAFLSGGKYQHNFTTTAGTIPTATWNPLSTCEIIGYTSYVGNLAGLNQTFGDFVWNCPGQNIAGNGISLNTTLTATMNSLSVISTGTGQMRLANTGGTLGVTGDYNQSGGILILNNTSGTLNLNIGGDFSMSGGTLQQGTGLNSIAFNNTTQQTYEKTGGTISGVVNFTVNTNAKVDLALL</sequence>
<reference evidence="1 2" key="1">
    <citation type="journal article" date="2017" name="Int. J. Syst. Evol. Microbiol.">
        <title>Mucilaginibacterpsychrotolerans sp. nov., isolated from peatlands.</title>
        <authorList>
            <person name="Deng Y."/>
            <person name="Shen L."/>
            <person name="Xu B."/>
            <person name="Liu Y."/>
            <person name="Gu Z."/>
            <person name="Liu H."/>
            <person name="Zhou Y."/>
        </authorList>
    </citation>
    <scope>NUCLEOTIDE SEQUENCE [LARGE SCALE GENOMIC DNA]</scope>
    <source>
        <strain evidence="1 2">NH7-4</strain>
    </source>
</reference>
<gene>
    <name evidence="1" type="ORF">E2R66_13065</name>
</gene>
<name>A0A4Y8SFE5_9SPHI</name>
<dbReference type="Proteomes" id="UP000297540">
    <property type="component" value="Unassembled WGS sequence"/>
</dbReference>
<comment type="caution">
    <text evidence="1">The sequence shown here is derived from an EMBL/GenBank/DDBJ whole genome shotgun (WGS) entry which is preliminary data.</text>
</comment>